<sequence length="694" mass="78542">MTFQVNYYFWFLMNFLYPSFLFALSAIAIPIVIHLFNFRKFKRVPFTNVRFLKEIKQQTDSRSRLKHLLILACRILAIAFLVLAFAQPFVPQGKAVTAGRQHVYSVYIDNSYSMDARNNEGSLLDEAKRKARSIAASAGLNDRYQLLTNDFEGKHQRLIDREEFLKMIDEIKIGPNKRRVDEVIARQKDLLFSSGTGIKQSYLISDFQRNIIDEAKLALDTTLKITAIPVEETKTVNISVDSVWFISPIHKAGETEQLVVKVRNFTDEDANNVPVKLFVNKMQKAIGSLSVKAKASATDTLTYKPDGAGWQQGEIQLTDFPVTFDDKLYFSYLIDQKVNVLIINGAKANNYLQTVFQTDDYFQTLRNSETQIDYELIPRQRLVVLDRLSTISGGLSQQLSKFVQTGGSVLIFPDFSSDINSYNNFLGTVNAEKLGAIDQVANKADKINLQSDVFSGLFETIPQNIDLPFVKRSFNTQAASTSRKETLLSMQGGKSLLSKTQSGLGRVYLSAVPLDDSTTNLPRHAIFVPMMYKIALLGNQRYPLYYTIGKNSLLETVKLPPSEHNDYKLKNKDMEFIPDIRNNESNTNLYIDDQVKKDGIYNFANGNELLACFAFNYDRSESDLSYFSANELEKVLGTRNIAVLNAPADAVGKAIQVENSGKKLWKYCIWLALLFLGAEALLIRYFEKLQPKAI</sequence>
<protein>
    <recommendedName>
        <fullName evidence="2">Aerotolerance regulator N-terminal domain-containing protein</fullName>
    </recommendedName>
</protein>
<dbReference type="Proteomes" id="UP000236893">
    <property type="component" value="Unassembled WGS sequence"/>
</dbReference>
<name>A0A2S5A5Q9_9SPHI</name>
<gene>
    <name evidence="3" type="ORF">C3K47_04805</name>
</gene>
<keyword evidence="1" id="KW-0812">Transmembrane</keyword>
<feature type="transmembrane region" description="Helical" evidence="1">
    <location>
        <begin position="15"/>
        <end position="36"/>
    </location>
</feature>
<dbReference type="NCBIfam" id="TIGR02226">
    <property type="entry name" value="two_anch"/>
    <property type="match status" value="1"/>
</dbReference>
<dbReference type="PANTHER" id="PTHR37464:SF1">
    <property type="entry name" value="BLL2463 PROTEIN"/>
    <property type="match status" value="1"/>
</dbReference>
<keyword evidence="1" id="KW-0472">Membrane</keyword>
<evidence type="ECO:0000256" key="1">
    <source>
        <dbReference type="SAM" id="Phobius"/>
    </source>
</evidence>
<comment type="caution">
    <text evidence="3">The sequence shown here is derived from an EMBL/GenBank/DDBJ whole genome shotgun (WGS) entry which is preliminary data.</text>
</comment>
<evidence type="ECO:0000313" key="3">
    <source>
        <dbReference type="EMBL" id="POY37854.1"/>
    </source>
</evidence>
<dbReference type="EMBL" id="PQVF01000003">
    <property type="protein sequence ID" value="POY37854.1"/>
    <property type="molecule type" value="Genomic_DNA"/>
</dbReference>
<organism evidence="3 4">
    <name type="scientific">Solitalea longa</name>
    <dbReference type="NCBI Taxonomy" id="2079460"/>
    <lineage>
        <taxon>Bacteria</taxon>
        <taxon>Pseudomonadati</taxon>
        <taxon>Bacteroidota</taxon>
        <taxon>Sphingobacteriia</taxon>
        <taxon>Sphingobacteriales</taxon>
        <taxon>Sphingobacteriaceae</taxon>
        <taxon>Solitalea</taxon>
    </lineage>
</organism>
<accession>A0A2S5A5Q9</accession>
<proteinExistence type="predicted"/>
<keyword evidence="4" id="KW-1185">Reference proteome</keyword>
<evidence type="ECO:0000259" key="2">
    <source>
        <dbReference type="Pfam" id="PF07584"/>
    </source>
</evidence>
<dbReference type="PANTHER" id="PTHR37464">
    <property type="entry name" value="BLL2463 PROTEIN"/>
    <property type="match status" value="1"/>
</dbReference>
<dbReference type="Pfam" id="PF07584">
    <property type="entry name" value="BatA"/>
    <property type="match status" value="1"/>
</dbReference>
<evidence type="ECO:0000313" key="4">
    <source>
        <dbReference type="Proteomes" id="UP000236893"/>
    </source>
</evidence>
<keyword evidence="1" id="KW-1133">Transmembrane helix</keyword>
<reference evidence="3 4" key="1">
    <citation type="submission" date="2018-01" db="EMBL/GenBank/DDBJ databases">
        <authorList>
            <person name="Gaut B.S."/>
            <person name="Morton B.R."/>
            <person name="Clegg M.T."/>
            <person name="Duvall M.R."/>
        </authorList>
    </citation>
    <scope>NUCLEOTIDE SEQUENCE [LARGE SCALE GENOMIC DNA]</scope>
    <source>
        <strain evidence="3 4">HR-AV</strain>
    </source>
</reference>
<dbReference type="InterPro" id="IPR011933">
    <property type="entry name" value="Double_TM_dom"/>
</dbReference>
<dbReference type="SUPFAM" id="SSF52317">
    <property type="entry name" value="Class I glutamine amidotransferase-like"/>
    <property type="match status" value="1"/>
</dbReference>
<dbReference type="AlphaFoldDB" id="A0A2S5A5Q9"/>
<dbReference type="InterPro" id="IPR029062">
    <property type="entry name" value="Class_I_gatase-like"/>
</dbReference>
<feature type="transmembrane region" description="Helical" evidence="1">
    <location>
        <begin position="68"/>
        <end position="90"/>
    </location>
</feature>
<feature type="domain" description="Aerotolerance regulator N-terminal" evidence="2">
    <location>
        <begin position="13"/>
        <end position="88"/>
    </location>
</feature>
<dbReference type="InterPro" id="IPR024163">
    <property type="entry name" value="Aerotolerance_reg_N"/>
</dbReference>